<gene>
    <name evidence="2" type="ORF">HK097_001296</name>
</gene>
<keyword evidence="3" id="KW-1185">Reference proteome</keyword>
<feature type="compositionally biased region" description="Low complexity" evidence="1">
    <location>
        <begin position="62"/>
        <end position="76"/>
    </location>
</feature>
<feature type="compositionally biased region" description="Low complexity" evidence="1">
    <location>
        <begin position="14"/>
        <end position="28"/>
    </location>
</feature>
<evidence type="ECO:0000313" key="2">
    <source>
        <dbReference type="EMBL" id="KAJ3045052.1"/>
    </source>
</evidence>
<evidence type="ECO:0008006" key="4">
    <source>
        <dbReference type="Google" id="ProtNLM"/>
    </source>
</evidence>
<name>A0AAD5S7F2_9FUNG</name>
<dbReference type="AlphaFoldDB" id="A0AAD5S7F2"/>
<evidence type="ECO:0000313" key="3">
    <source>
        <dbReference type="Proteomes" id="UP001212841"/>
    </source>
</evidence>
<dbReference type="InterPro" id="IPR009057">
    <property type="entry name" value="Homeodomain-like_sf"/>
</dbReference>
<dbReference type="EMBL" id="JADGJD010001252">
    <property type="protein sequence ID" value="KAJ3045052.1"/>
    <property type="molecule type" value="Genomic_DNA"/>
</dbReference>
<reference evidence="2" key="1">
    <citation type="submission" date="2020-05" db="EMBL/GenBank/DDBJ databases">
        <title>Phylogenomic resolution of chytrid fungi.</title>
        <authorList>
            <person name="Stajich J.E."/>
            <person name="Amses K."/>
            <person name="Simmons R."/>
            <person name="Seto K."/>
            <person name="Myers J."/>
            <person name="Bonds A."/>
            <person name="Quandt C.A."/>
            <person name="Barry K."/>
            <person name="Liu P."/>
            <person name="Grigoriev I."/>
            <person name="Longcore J.E."/>
            <person name="James T.Y."/>
        </authorList>
    </citation>
    <scope>NUCLEOTIDE SEQUENCE</scope>
    <source>
        <strain evidence="2">JEL0318</strain>
    </source>
</reference>
<evidence type="ECO:0000256" key="1">
    <source>
        <dbReference type="SAM" id="MobiDB-lite"/>
    </source>
</evidence>
<proteinExistence type="predicted"/>
<dbReference type="SUPFAM" id="SSF46689">
    <property type="entry name" value="Homeodomain-like"/>
    <property type="match status" value="1"/>
</dbReference>
<dbReference type="Proteomes" id="UP001212841">
    <property type="component" value="Unassembled WGS sequence"/>
</dbReference>
<organism evidence="2 3">
    <name type="scientific">Rhizophlyctis rosea</name>
    <dbReference type="NCBI Taxonomy" id="64517"/>
    <lineage>
        <taxon>Eukaryota</taxon>
        <taxon>Fungi</taxon>
        <taxon>Fungi incertae sedis</taxon>
        <taxon>Chytridiomycota</taxon>
        <taxon>Chytridiomycota incertae sedis</taxon>
        <taxon>Chytridiomycetes</taxon>
        <taxon>Rhizophlyctidales</taxon>
        <taxon>Rhizophlyctidaceae</taxon>
        <taxon>Rhizophlyctis</taxon>
    </lineage>
</organism>
<protein>
    <recommendedName>
        <fullName evidence="4">Myb-like domain-containing protein</fullName>
    </recommendedName>
</protein>
<feature type="region of interest" description="Disordered" evidence="1">
    <location>
        <begin position="1"/>
        <end position="82"/>
    </location>
</feature>
<comment type="caution">
    <text evidence="2">The sequence shown here is derived from an EMBL/GenBank/DDBJ whole genome shotgun (WGS) entry which is preliminary data.</text>
</comment>
<accession>A0AAD5S7F2</accession>
<sequence length="247" mass="28076">MVTDDLTSDIFSDSSAIPAPSSPATPTTKSYIPPQPHAQPLDFSSPLTKDYGLPPDDDEPMPDASQAPQPPAQAIASETTEDPIRQAKTEWVKSMRLKFCVRKEFDVTKNIIYEDGTLNQDYFRPPKGTKLQPEESRKWTDTERALLIKGIEKHGIGHFKNISDESLPAWSTNDLRLRTIRLIGRQNLQLYRDWKGNEDAIMKEYERNKEIGLRFGTWKQGVLVYDDEGLVEAAIREGDEKGKRKRT</sequence>
<dbReference type="CDD" id="cd00167">
    <property type="entry name" value="SANT"/>
    <property type="match status" value="1"/>
</dbReference>
<dbReference type="InterPro" id="IPR001005">
    <property type="entry name" value="SANT/Myb"/>
</dbReference>
<dbReference type="Gene3D" id="1.10.10.60">
    <property type="entry name" value="Homeodomain-like"/>
    <property type="match status" value="1"/>
</dbReference>